<dbReference type="EMBL" id="JAKKPZ010000204">
    <property type="protein sequence ID" value="KAI1698792.1"/>
    <property type="molecule type" value="Genomic_DNA"/>
</dbReference>
<proteinExistence type="predicted"/>
<feature type="signal peptide" evidence="1">
    <location>
        <begin position="1"/>
        <end position="27"/>
    </location>
</feature>
<gene>
    <name evidence="2" type="ORF">DdX_17705</name>
</gene>
<sequence>MNKFQFFCGLYLSAILFLALQPQQAAADCWNYVTGSRCDNEDFWKKFGYKSCNDNCKGKGYKSGRCENSEEKCGWLTRTVKVCKCHN</sequence>
<evidence type="ECO:0000313" key="2">
    <source>
        <dbReference type="EMBL" id="KAI1698792.1"/>
    </source>
</evidence>
<feature type="chain" id="PRO_5042152235" evidence="1">
    <location>
        <begin position="28"/>
        <end position="87"/>
    </location>
</feature>
<reference evidence="2" key="1">
    <citation type="submission" date="2022-01" db="EMBL/GenBank/DDBJ databases">
        <title>Genome Sequence Resource for Two Populations of Ditylenchus destructor, the Migratory Endoparasitic Phytonematode.</title>
        <authorList>
            <person name="Zhang H."/>
            <person name="Lin R."/>
            <person name="Xie B."/>
        </authorList>
    </citation>
    <scope>NUCLEOTIDE SEQUENCE</scope>
    <source>
        <strain evidence="2">BazhouSP</strain>
    </source>
</reference>
<accession>A0AAD4QT96</accession>
<protein>
    <submittedName>
        <fullName evidence="2">Hydramacin-1</fullName>
    </submittedName>
</protein>
<organism evidence="2 3">
    <name type="scientific">Ditylenchus destructor</name>
    <dbReference type="NCBI Taxonomy" id="166010"/>
    <lineage>
        <taxon>Eukaryota</taxon>
        <taxon>Metazoa</taxon>
        <taxon>Ecdysozoa</taxon>
        <taxon>Nematoda</taxon>
        <taxon>Chromadorea</taxon>
        <taxon>Rhabditida</taxon>
        <taxon>Tylenchina</taxon>
        <taxon>Tylenchomorpha</taxon>
        <taxon>Sphaerularioidea</taxon>
        <taxon>Anguinidae</taxon>
        <taxon>Anguininae</taxon>
        <taxon>Ditylenchus</taxon>
    </lineage>
</organism>
<evidence type="ECO:0000313" key="3">
    <source>
        <dbReference type="Proteomes" id="UP001201812"/>
    </source>
</evidence>
<keyword evidence="3" id="KW-1185">Reference proteome</keyword>
<dbReference type="Proteomes" id="UP001201812">
    <property type="component" value="Unassembled WGS sequence"/>
</dbReference>
<dbReference type="AlphaFoldDB" id="A0AAD4QT96"/>
<name>A0AAD4QT96_9BILA</name>
<dbReference type="Gene3D" id="3.30.30.100">
    <property type="match status" value="1"/>
</dbReference>
<keyword evidence="1" id="KW-0732">Signal</keyword>
<evidence type="ECO:0000256" key="1">
    <source>
        <dbReference type="SAM" id="SignalP"/>
    </source>
</evidence>
<comment type="caution">
    <text evidence="2">The sequence shown here is derived from an EMBL/GenBank/DDBJ whole genome shotgun (WGS) entry which is preliminary data.</text>
</comment>
<dbReference type="InterPro" id="IPR038456">
    <property type="entry name" value="Macin_sf"/>
</dbReference>